<name>A0A2A4CN43_9RHOB</name>
<dbReference type="InterPro" id="IPR027417">
    <property type="entry name" value="P-loop_NTPase"/>
</dbReference>
<protein>
    <submittedName>
        <fullName evidence="2">ATPase</fullName>
    </submittedName>
</protein>
<gene>
    <name evidence="2" type="ORF">CLN94_13535</name>
</gene>
<dbReference type="Proteomes" id="UP000243507">
    <property type="component" value="Unassembled WGS sequence"/>
</dbReference>
<dbReference type="InterPro" id="IPR011704">
    <property type="entry name" value="ATPase_dyneun-rel_AAA"/>
</dbReference>
<reference evidence="2 3" key="1">
    <citation type="submission" date="2017-09" db="EMBL/GenBank/DDBJ databases">
        <title>A multilocus sequence analysis scheme for characterization of bacteria in the genus Thioclava.</title>
        <authorList>
            <person name="Liu Y."/>
            <person name="Shao Z."/>
        </authorList>
    </citation>
    <scope>NUCLEOTIDE SEQUENCE [LARGE SCALE GENOMIC DNA]</scope>
    <source>
        <strain evidence="2 3">CAU 1312</strain>
    </source>
</reference>
<keyword evidence="3" id="KW-1185">Reference proteome</keyword>
<accession>A0A2A4CN43</accession>
<evidence type="ECO:0000313" key="3">
    <source>
        <dbReference type="Proteomes" id="UP000243507"/>
    </source>
</evidence>
<evidence type="ECO:0000313" key="2">
    <source>
        <dbReference type="EMBL" id="PCD75556.1"/>
    </source>
</evidence>
<dbReference type="EMBL" id="NTJD01000014">
    <property type="protein sequence ID" value="PCD75556.1"/>
    <property type="molecule type" value="Genomic_DNA"/>
</dbReference>
<dbReference type="InterPro" id="IPR052934">
    <property type="entry name" value="Methyl-DNA_Rec/Restrict_Enz"/>
</dbReference>
<dbReference type="GO" id="GO:0016887">
    <property type="term" value="F:ATP hydrolysis activity"/>
    <property type="evidence" value="ECO:0007669"/>
    <property type="project" value="InterPro"/>
</dbReference>
<dbReference type="Pfam" id="PF07728">
    <property type="entry name" value="AAA_5"/>
    <property type="match status" value="1"/>
</dbReference>
<organism evidence="2 3">
    <name type="scientific">Pseudothioclava arenosa</name>
    <dbReference type="NCBI Taxonomy" id="1795308"/>
    <lineage>
        <taxon>Bacteria</taxon>
        <taxon>Pseudomonadati</taxon>
        <taxon>Pseudomonadota</taxon>
        <taxon>Alphaproteobacteria</taxon>
        <taxon>Rhodobacterales</taxon>
        <taxon>Paracoccaceae</taxon>
        <taxon>Pseudothioclava</taxon>
    </lineage>
</organism>
<dbReference type="PANTHER" id="PTHR37291:SF1">
    <property type="entry name" value="TYPE IV METHYL-DIRECTED RESTRICTION ENZYME ECOKMCRB SUBUNIT"/>
    <property type="match status" value="1"/>
</dbReference>
<proteinExistence type="predicted"/>
<dbReference type="OrthoDB" id="9781481at2"/>
<comment type="caution">
    <text evidence="2">The sequence shown here is derived from an EMBL/GenBank/DDBJ whole genome shotgun (WGS) entry which is preliminary data.</text>
</comment>
<dbReference type="Gene3D" id="3.40.50.300">
    <property type="entry name" value="P-loop containing nucleotide triphosphate hydrolases"/>
    <property type="match status" value="1"/>
</dbReference>
<dbReference type="GO" id="GO:0005524">
    <property type="term" value="F:ATP binding"/>
    <property type="evidence" value="ECO:0007669"/>
    <property type="project" value="InterPro"/>
</dbReference>
<dbReference type="PANTHER" id="PTHR37291">
    <property type="entry name" value="5-METHYLCYTOSINE-SPECIFIC RESTRICTION ENZYME B"/>
    <property type="match status" value="1"/>
</dbReference>
<dbReference type="SUPFAM" id="SSF52540">
    <property type="entry name" value="P-loop containing nucleoside triphosphate hydrolases"/>
    <property type="match status" value="1"/>
</dbReference>
<dbReference type="SMART" id="SM00382">
    <property type="entry name" value="AAA"/>
    <property type="match status" value="1"/>
</dbReference>
<dbReference type="AlphaFoldDB" id="A0A2A4CN43"/>
<evidence type="ECO:0000259" key="1">
    <source>
        <dbReference type="SMART" id="SM00382"/>
    </source>
</evidence>
<feature type="domain" description="AAA+ ATPase" evidence="1">
    <location>
        <begin position="194"/>
        <end position="583"/>
    </location>
</feature>
<dbReference type="InterPro" id="IPR003593">
    <property type="entry name" value="AAA+_ATPase"/>
</dbReference>
<sequence>MDAFDEFRASGAHADVFSGFGAPSEYWVRSTRPRQDKRFPTKPIVGFLLGKAASTFNGGWSQSSDAAAHLHAAGYIIVDQNDEPLQLPERYTHLMRGAERARLVALNYFIAPAREARQPSVTIRAGDLHDMSGLVKNWANVCQALEGEMFQKLASVPVPTRSGPERSTTTEYTFVLAQDVASKDEIMPHAVQTATTNLILYGPPGTGKTYQTAWEAVRLCLGEDVASDFSGENNRDRLMAEYRRLMSEGRIEFVTFHQSISYEEFVEGLRPNTGHDGPDTLPDETAHSAGFRLKDEPGIFRTICTRAERDSGENADANRLDRSRRVIRLGLTGANWREKFERAIREETVEWPHGGDIDWSPPEFDSWDAIKTKRQEDEPEIIGNHPTVYGTWLFRGAEPGDYVALTVGKGKIVAVGKLKGEYQFTPGVSGQLARHARAVEWLWHSLEGVSRAGIYGKDFTSFHTAYPLLEDQLTWEALDTVIFGPKAVPQFEVARPFVLIIDEINRANISKVFGELITLLEADKRLGRRDEIRLRLPYSKAMFGVPANLHIIGTMNTADRSIALLDTALRRRFTFKELMPNPSVLSSNVGGINLQKLLATINDRIEYLFDREHQIGHAYFTSCRSVEDVENVMRHKVMPLLSEYFYEDWTKVAAVLGDEPNAKEPRFLEVIPWGKSLFTGDGFTGERQRWRVKRDFDFSEFKV</sequence>